<evidence type="ECO:0000313" key="13">
    <source>
        <dbReference type="Proteomes" id="UP000602284"/>
    </source>
</evidence>
<dbReference type="RefSeq" id="WP_201638426.1">
    <property type="nucleotide sequence ID" value="NZ_JAEQNB010000011.1"/>
</dbReference>
<evidence type="ECO:0000256" key="8">
    <source>
        <dbReference type="ARBA" id="ARBA00023315"/>
    </source>
</evidence>
<dbReference type="CDD" id="cd00830">
    <property type="entry name" value="KAS_III"/>
    <property type="match status" value="1"/>
</dbReference>
<proteinExistence type="inferred from homology"/>
<evidence type="ECO:0000259" key="10">
    <source>
        <dbReference type="Pfam" id="PF08541"/>
    </source>
</evidence>
<keyword evidence="9" id="KW-0511">Multifunctional enzyme</keyword>
<dbReference type="InterPro" id="IPR016039">
    <property type="entry name" value="Thiolase-like"/>
</dbReference>
<dbReference type="PANTHER" id="PTHR34069">
    <property type="entry name" value="3-OXOACYL-[ACYL-CARRIER-PROTEIN] SYNTHASE 3"/>
    <property type="match status" value="1"/>
</dbReference>
<comment type="domain">
    <text evidence="9">The last Arg residue of the ACP-binding site is essential for the weak association between ACP/AcpP and FabH.</text>
</comment>
<keyword evidence="3 9" id="KW-0444">Lipid biosynthesis</keyword>
<keyword evidence="8 9" id="KW-0012">Acyltransferase</keyword>
<accession>A0ABS1JGM5</accession>
<evidence type="ECO:0000256" key="6">
    <source>
        <dbReference type="ARBA" id="ARBA00023098"/>
    </source>
</evidence>
<keyword evidence="6 9" id="KW-0443">Lipid metabolism</keyword>
<evidence type="ECO:0000256" key="5">
    <source>
        <dbReference type="ARBA" id="ARBA00022832"/>
    </source>
</evidence>
<keyword evidence="13" id="KW-1185">Reference proteome</keyword>
<comment type="similarity">
    <text evidence="1 9">Belongs to the thiolase-like superfamily. FabH family.</text>
</comment>
<comment type="caution">
    <text evidence="12">The sequence shown here is derived from an EMBL/GenBank/DDBJ whole genome shotgun (WGS) entry which is preliminary data.</text>
</comment>
<evidence type="ECO:0000259" key="11">
    <source>
        <dbReference type="Pfam" id="PF08545"/>
    </source>
</evidence>
<dbReference type="Pfam" id="PF08545">
    <property type="entry name" value="ACP_syn_III"/>
    <property type="match status" value="1"/>
</dbReference>
<feature type="active site" evidence="9">
    <location>
        <position position="283"/>
    </location>
</feature>
<comment type="function">
    <text evidence="9">Catalyzes the condensation reaction of fatty acid synthesis by the addition to an acyl acceptor of two carbons from malonyl-ACP. Catalyzes the first condensation reaction which initiates fatty acid synthesis and may therefore play a role in governing the total rate of fatty acid production. Possesses both acetoacetyl-ACP synthase and acetyl transacylase activities. Its substrate specificity determines the biosynthesis of branched-chain and/or straight-chain of fatty acids.</text>
</comment>
<keyword evidence="7 9" id="KW-0275">Fatty acid biosynthesis</keyword>
<evidence type="ECO:0000256" key="2">
    <source>
        <dbReference type="ARBA" id="ARBA00022490"/>
    </source>
</evidence>
<feature type="active site" evidence="9">
    <location>
        <position position="253"/>
    </location>
</feature>
<gene>
    <name evidence="9" type="primary">fabH</name>
    <name evidence="12" type="ORF">JJB07_22870</name>
</gene>
<feature type="domain" description="Beta-ketoacyl-[acyl-carrier-protein] synthase III C-terminal" evidence="10">
    <location>
        <begin position="238"/>
        <end position="326"/>
    </location>
</feature>
<dbReference type="PANTHER" id="PTHR34069:SF2">
    <property type="entry name" value="BETA-KETOACYL-[ACYL-CARRIER-PROTEIN] SYNTHASE III"/>
    <property type="match status" value="1"/>
</dbReference>
<organism evidence="12 13">
    <name type="scientific">Tumebacillus amylolyticus</name>
    <dbReference type="NCBI Taxonomy" id="2801339"/>
    <lineage>
        <taxon>Bacteria</taxon>
        <taxon>Bacillati</taxon>
        <taxon>Bacillota</taxon>
        <taxon>Bacilli</taxon>
        <taxon>Bacillales</taxon>
        <taxon>Alicyclobacillaceae</taxon>
        <taxon>Tumebacillus</taxon>
    </lineage>
</organism>
<evidence type="ECO:0000256" key="3">
    <source>
        <dbReference type="ARBA" id="ARBA00022516"/>
    </source>
</evidence>
<dbReference type="InterPro" id="IPR013751">
    <property type="entry name" value="ACP_syn_III_N"/>
</dbReference>
<feature type="active site" evidence="9">
    <location>
        <position position="116"/>
    </location>
</feature>
<evidence type="ECO:0000256" key="1">
    <source>
        <dbReference type="ARBA" id="ARBA00008642"/>
    </source>
</evidence>
<evidence type="ECO:0000256" key="7">
    <source>
        <dbReference type="ARBA" id="ARBA00023160"/>
    </source>
</evidence>
<keyword evidence="5 9" id="KW-0276">Fatty acid metabolism</keyword>
<dbReference type="InterPro" id="IPR004655">
    <property type="entry name" value="FabH"/>
</dbReference>
<reference evidence="12 13" key="1">
    <citation type="submission" date="2021-01" db="EMBL/GenBank/DDBJ databases">
        <title>Tumebacillus sp. strain ITR2 16S ribosomal RNA gene Genome sequencing and assembly.</title>
        <authorList>
            <person name="Kang M."/>
        </authorList>
    </citation>
    <scope>NUCLEOTIDE SEQUENCE [LARGE SCALE GENOMIC DNA]</scope>
    <source>
        <strain evidence="12 13">ITR2</strain>
    </source>
</reference>
<dbReference type="EMBL" id="JAEQNB010000011">
    <property type="protein sequence ID" value="MBL0389438.1"/>
    <property type="molecule type" value="Genomic_DNA"/>
</dbReference>
<dbReference type="NCBIfam" id="TIGR00747">
    <property type="entry name" value="fabH"/>
    <property type="match status" value="1"/>
</dbReference>
<evidence type="ECO:0000256" key="4">
    <source>
        <dbReference type="ARBA" id="ARBA00022679"/>
    </source>
</evidence>
<dbReference type="SUPFAM" id="SSF53901">
    <property type="entry name" value="Thiolase-like"/>
    <property type="match status" value="1"/>
</dbReference>
<comment type="subunit">
    <text evidence="9">Homodimer.</text>
</comment>
<name>A0ABS1JGM5_9BACL</name>
<feature type="domain" description="Beta-ketoacyl-[acyl-carrier-protein] synthase III N-terminal" evidence="11">
    <location>
        <begin position="110"/>
        <end position="188"/>
    </location>
</feature>
<evidence type="ECO:0000313" key="12">
    <source>
        <dbReference type="EMBL" id="MBL0389438.1"/>
    </source>
</evidence>
<dbReference type="InterPro" id="IPR013747">
    <property type="entry name" value="ACP_syn_III_C"/>
</dbReference>
<dbReference type="Pfam" id="PF08541">
    <property type="entry name" value="ACP_syn_III_C"/>
    <property type="match status" value="1"/>
</dbReference>
<comment type="pathway">
    <text evidence="9">Lipid metabolism; fatty acid biosynthesis.</text>
</comment>
<dbReference type="Proteomes" id="UP000602284">
    <property type="component" value="Unassembled WGS sequence"/>
</dbReference>
<comment type="subcellular location">
    <subcellularLocation>
        <location evidence="9">Cytoplasm</location>
    </subcellularLocation>
</comment>
<feature type="region of interest" description="ACP-binding" evidence="9">
    <location>
        <begin position="254"/>
        <end position="258"/>
    </location>
</feature>
<dbReference type="HAMAP" id="MF_01815">
    <property type="entry name" value="FabH"/>
    <property type="match status" value="1"/>
</dbReference>
<evidence type="ECO:0000256" key="9">
    <source>
        <dbReference type="HAMAP-Rule" id="MF_01815"/>
    </source>
</evidence>
<protein>
    <recommendedName>
        <fullName evidence="9">Beta-ketoacyl-[acyl-carrier-protein] synthase III</fullName>
        <shortName evidence="9">Beta-ketoacyl-ACP synthase III</shortName>
        <shortName evidence="9">KAS III</shortName>
        <ecNumber evidence="9">2.3.1.180</ecNumber>
    </recommendedName>
    <alternativeName>
        <fullName evidence="9">3-oxoacyl-[acyl-carrier-protein] synthase 3</fullName>
    </alternativeName>
    <alternativeName>
        <fullName evidence="9">3-oxoacyl-[acyl-carrier-protein] synthase III</fullName>
    </alternativeName>
</protein>
<sequence>MSQESRAGITALGVYTPERVLSNADLEQMVETSDEWIVQRTGMRERRIAAPDEFTSDLCVAAVQQMIETYNVSVEDVDLILVSTTTPDYPFPSVASQVQAQLQIPNAGALDISAACAGFVYALHMANGLITSGLHRKVLVIGAETLSKVVNAEDRTTSILFGDGAGVALVEWEEHNPSFLYSHLGSEGAGGKSLYRTGLSSRMGDLELLGDGKIVQNGREVFKWAVNTIVRDVPLLVEKAGLSLDDIDWFVPHSANLRIIEASAERLKFPMEKTLHSLEYFGNTSSATIPLALQLGLQEGKIQNGDTILLYGFGGGLVYAGMVLRWTI</sequence>
<dbReference type="Gene3D" id="3.40.47.10">
    <property type="match status" value="1"/>
</dbReference>
<keyword evidence="4 9" id="KW-0808">Transferase</keyword>
<comment type="catalytic activity">
    <reaction evidence="9">
        <text>malonyl-[ACP] + acetyl-CoA + H(+) = 3-oxobutanoyl-[ACP] + CO2 + CoA</text>
        <dbReference type="Rhea" id="RHEA:12080"/>
        <dbReference type="Rhea" id="RHEA-COMP:9623"/>
        <dbReference type="Rhea" id="RHEA-COMP:9625"/>
        <dbReference type="ChEBI" id="CHEBI:15378"/>
        <dbReference type="ChEBI" id="CHEBI:16526"/>
        <dbReference type="ChEBI" id="CHEBI:57287"/>
        <dbReference type="ChEBI" id="CHEBI:57288"/>
        <dbReference type="ChEBI" id="CHEBI:78449"/>
        <dbReference type="ChEBI" id="CHEBI:78450"/>
        <dbReference type="EC" id="2.3.1.180"/>
    </reaction>
</comment>
<dbReference type="EC" id="2.3.1.180" evidence="9"/>
<dbReference type="NCBIfam" id="NF006829">
    <property type="entry name" value="PRK09352.1"/>
    <property type="match status" value="1"/>
</dbReference>
<keyword evidence="2 9" id="KW-0963">Cytoplasm</keyword>